<feature type="region of interest" description="Disordered" evidence="1">
    <location>
        <begin position="117"/>
        <end position="173"/>
    </location>
</feature>
<dbReference type="EMBL" id="KN833918">
    <property type="protein sequence ID" value="KIK14884.1"/>
    <property type="molecule type" value="Genomic_DNA"/>
</dbReference>
<protein>
    <submittedName>
        <fullName evidence="2">Uncharacterized protein</fullName>
    </submittedName>
</protein>
<evidence type="ECO:0000256" key="1">
    <source>
        <dbReference type="SAM" id="MobiDB-lite"/>
    </source>
</evidence>
<feature type="compositionally biased region" description="Polar residues" evidence="1">
    <location>
        <begin position="33"/>
        <end position="48"/>
    </location>
</feature>
<evidence type="ECO:0000313" key="3">
    <source>
        <dbReference type="Proteomes" id="UP000054018"/>
    </source>
</evidence>
<feature type="compositionally biased region" description="Basic and acidic residues" evidence="1">
    <location>
        <begin position="140"/>
        <end position="149"/>
    </location>
</feature>
<dbReference type="AlphaFoldDB" id="A0A0C9YLY0"/>
<reference evidence="3" key="2">
    <citation type="submission" date="2015-01" db="EMBL/GenBank/DDBJ databases">
        <title>Evolutionary Origins and Diversification of the Mycorrhizal Mutualists.</title>
        <authorList>
            <consortium name="DOE Joint Genome Institute"/>
            <consortium name="Mycorrhizal Genomics Consortium"/>
            <person name="Kohler A."/>
            <person name="Kuo A."/>
            <person name="Nagy L.G."/>
            <person name="Floudas D."/>
            <person name="Copeland A."/>
            <person name="Barry K.W."/>
            <person name="Cichocki N."/>
            <person name="Veneault-Fourrey C."/>
            <person name="LaButti K."/>
            <person name="Lindquist E.A."/>
            <person name="Lipzen A."/>
            <person name="Lundell T."/>
            <person name="Morin E."/>
            <person name="Murat C."/>
            <person name="Riley R."/>
            <person name="Ohm R."/>
            <person name="Sun H."/>
            <person name="Tunlid A."/>
            <person name="Henrissat B."/>
            <person name="Grigoriev I.V."/>
            <person name="Hibbett D.S."/>
            <person name="Martin F."/>
        </authorList>
    </citation>
    <scope>NUCLEOTIDE SEQUENCE [LARGE SCALE GENOMIC DNA]</scope>
    <source>
        <strain evidence="3">441</strain>
    </source>
</reference>
<gene>
    <name evidence="2" type="ORF">PISMIDRAFT_16961</name>
</gene>
<evidence type="ECO:0000313" key="2">
    <source>
        <dbReference type="EMBL" id="KIK14884.1"/>
    </source>
</evidence>
<proteinExistence type="predicted"/>
<dbReference type="HOGENOM" id="CLU_1332396_0_0_1"/>
<feature type="compositionally biased region" description="Polar residues" evidence="1">
    <location>
        <begin position="153"/>
        <end position="173"/>
    </location>
</feature>
<keyword evidence="3" id="KW-1185">Reference proteome</keyword>
<feature type="region of interest" description="Disordered" evidence="1">
    <location>
        <begin position="1"/>
        <end position="58"/>
    </location>
</feature>
<sequence>MPPLKLPNNPLSKIGPPVRVRKSKRIKAATAKVQPSQDTQPHSKSGDSGTVADPPKAKPCPWCSLQGLSDKNLEEEYLNSFQRRLITLKSGKQINWLMALQQLCTSVITMKDIVDKDHDGQSTPSNMALDPCGSDTQQTDSEHDERVVEDAVQDTSEANASSHNTSSHPSATMHQLHERAGIDGPSMEYSKAKTAFFFMIQITSLW</sequence>
<organism evidence="2 3">
    <name type="scientific">Pisolithus microcarpus 441</name>
    <dbReference type="NCBI Taxonomy" id="765257"/>
    <lineage>
        <taxon>Eukaryota</taxon>
        <taxon>Fungi</taxon>
        <taxon>Dikarya</taxon>
        <taxon>Basidiomycota</taxon>
        <taxon>Agaricomycotina</taxon>
        <taxon>Agaricomycetes</taxon>
        <taxon>Agaricomycetidae</taxon>
        <taxon>Boletales</taxon>
        <taxon>Sclerodermatineae</taxon>
        <taxon>Pisolithaceae</taxon>
        <taxon>Pisolithus</taxon>
    </lineage>
</organism>
<dbReference type="OrthoDB" id="2691343at2759"/>
<feature type="compositionally biased region" description="Low complexity" evidence="1">
    <location>
        <begin position="1"/>
        <end position="11"/>
    </location>
</feature>
<accession>A0A0C9YLY0</accession>
<dbReference type="Proteomes" id="UP000054018">
    <property type="component" value="Unassembled WGS sequence"/>
</dbReference>
<reference evidence="2 3" key="1">
    <citation type="submission" date="2014-04" db="EMBL/GenBank/DDBJ databases">
        <authorList>
            <consortium name="DOE Joint Genome Institute"/>
            <person name="Kuo A."/>
            <person name="Kohler A."/>
            <person name="Costa M.D."/>
            <person name="Nagy L.G."/>
            <person name="Floudas D."/>
            <person name="Copeland A."/>
            <person name="Barry K.W."/>
            <person name="Cichocki N."/>
            <person name="Veneault-Fourrey C."/>
            <person name="LaButti K."/>
            <person name="Lindquist E.A."/>
            <person name="Lipzen A."/>
            <person name="Lundell T."/>
            <person name="Morin E."/>
            <person name="Murat C."/>
            <person name="Sun H."/>
            <person name="Tunlid A."/>
            <person name="Henrissat B."/>
            <person name="Grigoriev I.V."/>
            <person name="Hibbett D.S."/>
            <person name="Martin F."/>
            <person name="Nordberg H.P."/>
            <person name="Cantor M.N."/>
            <person name="Hua S.X."/>
        </authorList>
    </citation>
    <scope>NUCLEOTIDE SEQUENCE [LARGE SCALE GENOMIC DNA]</scope>
    <source>
        <strain evidence="2 3">441</strain>
    </source>
</reference>
<name>A0A0C9YLY0_9AGAM</name>